<evidence type="ECO:0000256" key="1">
    <source>
        <dbReference type="SAM" id="MobiDB-lite"/>
    </source>
</evidence>
<dbReference type="RefSeq" id="XP_013252350.1">
    <property type="nucleotide sequence ID" value="XM_013396896.1"/>
</dbReference>
<name>U6GD36_EIMAC</name>
<sequence length="278" mass="29737">MTLEEGLGSFSNSVTAKASGELGNFLRGRSDDSVGHLLEPQSCPTVPKSASGRGSTGAADFDKKTAFISRLSEQLAALATLVRPTRPNGEREPQESSSAGSASLPTQQLEPPLKYLTLAAGLLTCIWGWRAARSIERIVSRRYSDIAYQIRRPDALSARISAFKFLVLGGLVLPGSAVAFASLHVEAPQLAGQVGDPQEADETPKVPLNITVPRRVLLAEILPINLQVDMRRLRPFMEAYQSSLRLSPHPGRSGCNGQRVRGSLTSLASSDPLPCLPA</sequence>
<accession>U6GD36</accession>
<feature type="compositionally biased region" description="Polar residues" evidence="1">
    <location>
        <begin position="95"/>
        <end position="106"/>
    </location>
</feature>
<evidence type="ECO:0000313" key="3">
    <source>
        <dbReference type="Proteomes" id="UP000018050"/>
    </source>
</evidence>
<dbReference type="Proteomes" id="UP000018050">
    <property type="component" value="Unassembled WGS sequence"/>
</dbReference>
<reference evidence="2" key="2">
    <citation type="submission" date="2013-10" db="EMBL/GenBank/DDBJ databases">
        <authorList>
            <person name="Aslett M."/>
        </authorList>
    </citation>
    <scope>NUCLEOTIDE SEQUENCE</scope>
    <source>
        <strain evidence="2">Houghton</strain>
    </source>
</reference>
<gene>
    <name evidence="2" type="ORF">EAH_00004480</name>
</gene>
<protein>
    <submittedName>
        <fullName evidence="2">Uncharacterized protein</fullName>
    </submittedName>
</protein>
<reference evidence="2" key="1">
    <citation type="submission" date="2013-10" db="EMBL/GenBank/DDBJ databases">
        <title>Genomic analysis of the causative agents of coccidiosis in chickens.</title>
        <authorList>
            <person name="Reid A.J."/>
            <person name="Blake D."/>
            <person name="Billington K."/>
            <person name="Browne H."/>
            <person name="Dunn M."/>
            <person name="Hung S."/>
            <person name="Kawahara F."/>
            <person name="Miranda-Saavedra D."/>
            <person name="Mourier T."/>
            <person name="Nagra H."/>
            <person name="Otto T.D."/>
            <person name="Rawlings N."/>
            <person name="Sanchez A."/>
            <person name="Sanders M."/>
            <person name="Subramaniam C."/>
            <person name="Tay Y."/>
            <person name="Dear P."/>
            <person name="Doerig C."/>
            <person name="Gruber A."/>
            <person name="Parkinson J."/>
            <person name="Shirley M."/>
            <person name="Wan K.L."/>
            <person name="Berriman M."/>
            <person name="Tomley F."/>
            <person name="Pain A."/>
        </authorList>
    </citation>
    <scope>NUCLEOTIDE SEQUENCE</scope>
    <source>
        <strain evidence="2">Houghton</strain>
    </source>
</reference>
<keyword evidence="3" id="KW-1185">Reference proteome</keyword>
<feature type="region of interest" description="Disordered" evidence="1">
    <location>
        <begin position="23"/>
        <end position="58"/>
    </location>
</feature>
<dbReference type="VEuPathDB" id="ToxoDB:EAH_00004480"/>
<evidence type="ECO:0000313" key="2">
    <source>
        <dbReference type="EMBL" id="CDI77253.1"/>
    </source>
</evidence>
<organism evidence="2 3">
    <name type="scientific">Eimeria acervulina</name>
    <name type="common">Coccidian parasite</name>
    <dbReference type="NCBI Taxonomy" id="5801"/>
    <lineage>
        <taxon>Eukaryota</taxon>
        <taxon>Sar</taxon>
        <taxon>Alveolata</taxon>
        <taxon>Apicomplexa</taxon>
        <taxon>Conoidasida</taxon>
        <taxon>Coccidia</taxon>
        <taxon>Eucoccidiorida</taxon>
        <taxon>Eimeriorina</taxon>
        <taxon>Eimeriidae</taxon>
        <taxon>Eimeria</taxon>
    </lineage>
</organism>
<dbReference type="GeneID" id="25268518"/>
<dbReference type="OMA" id="CIWGWRA"/>
<proteinExistence type="predicted"/>
<dbReference type="EMBL" id="HG670599">
    <property type="protein sequence ID" value="CDI77253.1"/>
    <property type="molecule type" value="Genomic_DNA"/>
</dbReference>
<dbReference type="AlphaFoldDB" id="U6GD36"/>
<dbReference type="OrthoDB" id="345965at2759"/>
<feature type="region of interest" description="Disordered" evidence="1">
    <location>
        <begin position="82"/>
        <end position="106"/>
    </location>
</feature>